<dbReference type="EMBL" id="JADEXS010000197">
    <property type="protein sequence ID" value="MBE9023817.1"/>
    <property type="molecule type" value="Genomic_DNA"/>
</dbReference>
<feature type="active site" description="O-(5'-phospho-DNA)-serine intermediate" evidence="4 5">
    <location>
        <position position="15"/>
    </location>
</feature>
<accession>A0A8J6ZNA8</accession>
<evidence type="ECO:0000256" key="2">
    <source>
        <dbReference type="ARBA" id="ARBA00023125"/>
    </source>
</evidence>
<dbReference type="AlphaFoldDB" id="A0A8J6ZNA8"/>
<keyword evidence="2" id="KW-0238">DNA-binding</keyword>
<feature type="domain" description="Resolvase/invertase-type recombinase catalytic" evidence="6">
    <location>
        <begin position="8"/>
        <end position="111"/>
    </location>
</feature>
<dbReference type="Gene3D" id="3.40.50.1390">
    <property type="entry name" value="Resolvase, N-terminal catalytic domain"/>
    <property type="match status" value="1"/>
</dbReference>
<evidence type="ECO:0000256" key="1">
    <source>
        <dbReference type="ARBA" id="ARBA00022908"/>
    </source>
</evidence>
<evidence type="ECO:0000313" key="8">
    <source>
        <dbReference type="Proteomes" id="UP000622533"/>
    </source>
</evidence>
<proteinExistence type="predicted"/>
<dbReference type="RefSeq" id="WP_193917715.1">
    <property type="nucleotide sequence ID" value="NZ_JADEXS020000002.1"/>
</dbReference>
<dbReference type="InterPro" id="IPR006119">
    <property type="entry name" value="Resolv_N"/>
</dbReference>
<evidence type="ECO:0000259" key="6">
    <source>
        <dbReference type="SMART" id="SM00857"/>
    </source>
</evidence>
<dbReference type="Proteomes" id="UP000622533">
    <property type="component" value="Unassembled WGS sequence"/>
</dbReference>
<dbReference type="Pfam" id="PF00239">
    <property type="entry name" value="Resolvase"/>
    <property type="match status" value="1"/>
</dbReference>
<dbReference type="PANTHER" id="PTHR30461">
    <property type="entry name" value="DNA-INVERTASE FROM LAMBDOID PROPHAGE"/>
    <property type="match status" value="1"/>
</dbReference>
<protein>
    <submittedName>
        <fullName evidence="7">Recombinase family protein</fullName>
    </submittedName>
</protein>
<dbReference type="InterPro" id="IPR006118">
    <property type="entry name" value="Recombinase_CS"/>
</dbReference>
<keyword evidence="1" id="KW-0229">DNA integration</keyword>
<dbReference type="PROSITE" id="PS00397">
    <property type="entry name" value="RECOMBINASES_1"/>
    <property type="match status" value="1"/>
</dbReference>
<dbReference type="InterPro" id="IPR036162">
    <property type="entry name" value="Resolvase-like_N_sf"/>
</dbReference>
<evidence type="ECO:0000256" key="5">
    <source>
        <dbReference type="PROSITE-ProRule" id="PRU10137"/>
    </source>
</evidence>
<dbReference type="PANTHER" id="PTHR30461:SF23">
    <property type="entry name" value="DNA RECOMBINASE-RELATED"/>
    <property type="match status" value="1"/>
</dbReference>
<dbReference type="InterPro" id="IPR050639">
    <property type="entry name" value="SSR_resolvase"/>
</dbReference>
<comment type="caution">
    <text evidence="7">The sequence shown here is derived from an EMBL/GenBank/DDBJ whole genome shotgun (WGS) entry which is preliminary data.</text>
</comment>
<keyword evidence="3" id="KW-0233">DNA recombination</keyword>
<name>A0A8J6ZNA8_DESMC</name>
<keyword evidence="8" id="KW-1185">Reference proteome</keyword>
<dbReference type="SMART" id="SM00857">
    <property type="entry name" value="Resolvase"/>
    <property type="match status" value="1"/>
</dbReference>
<sequence length="113" mass="12573">MTTNQIQAAIYARVSTEQQTETQTVASQLAALRLRVAADGLKLCEELTFIDAGYSGATLVRPALERLRDLAFANGNVFIWNINAEGRNRLQLFRKILRQKNLKLPSYAGVLHG</sequence>
<dbReference type="GO" id="GO:0015074">
    <property type="term" value="P:DNA integration"/>
    <property type="evidence" value="ECO:0007669"/>
    <property type="project" value="UniProtKB-KW"/>
</dbReference>
<dbReference type="GO" id="GO:0000150">
    <property type="term" value="F:DNA strand exchange activity"/>
    <property type="evidence" value="ECO:0007669"/>
    <property type="project" value="InterPro"/>
</dbReference>
<dbReference type="GO" id="GO:0003677">
    <property type="term" value="F:DNA binding"/>
    <property type="evidence" value="ECO:0007669"/>
    <property type="project" value="UniProtKB-KW"/>
</dbReference>
<evidence type="ECO:0000313" key="7">
    <source>
        <dbReference type="EMBL" id="MBE9023817.1"/>
    </source>
</evidence>
<reference evidence="7" key="1">
    <citation type="submission" date="2020-10" db="EMBL/GenBank/DDBJ databases">
        <authorList>
            <person name="Castelo-Branco R."/>
            <person name="Eusebio N."/>
            <person name="Adriana R."/>
            <person name="Vieira A."/>
            <person name="Brugerolle De Fraissinette N."/>
            <person name="Rezende De Castro R."/>
            <person name="Schneider M.P."/>
            <person name="Vasconcelos V."/>
            <person name="Leao P.N."/>
        </authorList>
    </citation>
    <scope>NUCLEOTIDE SEQUENCE</scope>
    <source>
        <strain evidence="7">LEGE 12446</strain>
    </source>
</reference>
<organism evidence="7 8">
    <name type="scientific">Desmonostoc muscorum LEGE 12446</name>
    <dbReference type="NCBI Taxonomy" id="1828758"/>
    <lineage>
        <taxon>Bacteria</taxon>
        <taxon>Bacillati</taxon>
        <taxon>Cyanobacteriota</taxon>
        <taxon>Cyanophyceae</taxon>
        <taxon>Nostocales</taxon>
        <taxon>Nostocaceae</taxon>
        <taxon>Desmonostoc</taxon>
    </lineage>
</organism>
<gene>
    <name evidence="7" type="ORF">IQ276_15685</name>
</gene>
<dbReference type="SUPFAM" id="SSF53041">
    <property type="entry name" value="Resolvase-like"/>
    <property type="match status" value="1"/>
</dbReference>
<evidence type="ECO:0000256" key="4">
    <source>
        <dbReference type="PIRSR" id="PIRSR606118-50"/>
    </source>
</evidence>
<evidence type="ECO:0000256" key="3">
    <source>
        <dbReference type="ARBA" id="ARBA00023172"/>
    </source>
</evidence>